<comment type="caution">
    <text evidence="2">The sequence shown here is derived from an EMBL/GenBank/DDBJ whole genome shotgun (WGS) entry which is preliminary data.</text>
</comment>
<organism evidence="2">
    <name type="scientific">candidate division WOR-3 bacterium</name>
    <dbReference type="NCBI Taxonomy" id="2052148"/>
    <lineage>
        <taxon>Bacteria</taxon>
        <taxon>Bacteria division WOR-3</taxon>
    </lineage>
</organism>
<dbReference type="Proteomes" id="UP000885931">
    <property type="component" value="Unassembled WGS sequence"/>
</dbReference>
<dbReference type="EMBL" id="DRBW01000023">
    <property type="protein sequence ID" value="HDM89699.1"/>
    <property type="molecule type" value="Genomic_DNA"/>
</dbReference>
<accession>A0A7C1B303</accession>
<keyword evidence="1" id="KW-0175">Coiled coil</keyword>
<proteinExistence type="predicted"/>
<feature type="coiled-coil region" evidence="1">
    <location>
        <begin position="18"/>
        <end position="73"/>
    </location>
</feature>
<name>A0A7C1B303_UNCW3</name>
<sequence length="77" mass="9629">MREEIKNLLELQRVDLELDRIERRKDEIPEEIRILQKQLEDEENKFESFLEELMNLEKKLKQLNLDLEDNEERIKKY</sequence>
<evidence type="ECO:0000256" key="1">
    <source>
        <dbReference type="SAM" id="Coils"/>
    </source>
</evidence>
<feature type="non-terminal residue" evidence="2">
    <location>
        <position position="77"/>
    </location>
</feature>
<gene>
    <name evidence="2" type="ORF">ENG67_00635</name>
</gene>
<dbReference type="AlphaFoldDB" id="A0A7C1B303"/>
<dbReference type="Gene3D" id="1.10.287.1490">
    <property type="match status" value="1"/>
</dbReference>
<protein>
    <submittedName>
        <fullName evidence="2">Uncharacterized protein</fullName>
    </submittedName>
</protein>
<evidence type="ECO:0000313" key="2">
    <source>
        <dbReference type="EMBL" id="HDM89699.1"/>
    </source>
</evidence>
<reference evidence="2" key="1">
    <citation type="journal article" date="2020" name="mSystems">
        <title>Genome- and Community-Level Interaction Insights into Carbon Utilization and Element Cycling Functions of Hydrothermarchaeota in Hydrothermal Sediment.</title>
        <authorList>
            <person name="Zhou Z."/>
            <person name="Liu Y."/>
            <person name="Xu W."/>
            <person name="Pan J."/>
            <person name="Luo Z.H."/>
            <person name="Li M."/>
        </authorList>
    </citation>
    <scope>NUCLEOTIDE SEQUENCE [LARGE SCALE GENOMIC DNA]</scope>
    <source>
        <strain evidence="2">HyVt-237</strain>
    </source>
</reference>
<dbReference type="SUPFAM" id="SSF57997">
    <property type="entry name" value="Tropomyosin"/>
    <property type="match status" value="1"/>
</dbReference>